<dbReference type="InterPro" id="IPR020594">
    <property type="entry name" value="Ribosomal_bL9_bac/chp"/>
</dbReference>
<evidence type="ECO:0000256" key="7">
    <source>
        <dbReference type="HAMAP-Rule" id="MF_00503"/>
    </source>
</evidence>
<dbReference type="PANTHER" id="PTHR21368">
    <property type="entry name" value="50S RIBOSOMAL PROTEIN L9"/>
    <property type="match status" value="1"/>
</dbReference>
<gene>
    <name evidence="7" type="primary">rplI</name>
    <name evidence="10" type="ORF">UY55_C0003G0013</name>
</gene>
<comment type="caution">
    <text evidence="10">The sequence shown here is derived from an EMBL/GenBank/DDBJ whole genome shotgun (WGS) entry which is preliminary data.</text>
</comment>
<dbReference type="Proteomes" id="UP000034224">
    <property type="component" value="Unassembled WGS sequence"/>
</dbReference>
<comment type="similarity">
    <text evidence="1 7">Belongs to the bacterial ribosomal protein bL9 family.</text>
</comment>
<keyword evidence="3 7" id="KW-0694">RNA-binding</keyword>
<dbReference type="EMBL" id="LCQK01000003">
    <property type="protein sequence ID" value="KKW14797.1"/>
    <property type="molecule type" value="Genomic_DNA"/>
</dbReference>
<evidence type="ECO:0000313" key="11">
    <source>
        <dbReference type="Proteomes" id="UP000034224"/>
    </source>
</evidence>
<dbReference type="InterPro" id="IPR036935">
    <property type="entry name" value="Ribosomal_bL9_N_sf"/>
</dbReference>
<dbReference type="InterPro" id="IPR009027">
    <property type="entry name" value="Ribosomal_bL9/RNase_H1_N"/>
</dbReference>
<name>A0A0G1YII6_9BACT</name>
<dbReference type="Gene3D" id="3.10.430.100">
    <property type="entry name" value="Ribosomal protein L9, C-terminal domain"/>
    <property type="match status" value="1"/>
</dbReference>
<evidence type="ECO:0000259" key="9">
    <source>
        <dbReference type="Pfam" id="PF03948"/>
    </source>
</evidence>
<sequence length="147" mass="16046">MKVIFLQDIKGIGKKYDIKDVSDGYARNFLLPKKLAEAATGAALKSVMELKSKMEAERGKLVSELKAEAEKIGGRKIIFKVKTGDKGEVFGSVTARDIKDELEKLGVRHGVAVIPKPIKTLGETKVEINFGEGVKTSVDILVESDEK</sequence>
<evidence type="ECO:0000256" key="5">
    <source>
        <dbReference type="ARBA" id="ARBA00023274"/>
    </source>
</evidence>
<dbReference type="GO" id="GO:0019843">
    <property type="term" value="F:rRNA binding"/>
    <property type="evidence" value="ECO:0007669"/>
    <property type="project" value="UniProtKB-UniRule"/>
</dbReference>
<dbReference type="HAMAP" id="MF_00503">
    <property type="entry name" value="Ribosomal_bL9"/>
    <property type="match status" value="1"/>
</dbReference>
<keyword evidence="4 7" id="KW-0689">Ribosomal protein</keyword>
<dbReference type="STRING" id="1618665.UY55_C0003G0013"/>
<evidence type="ECO:0000256" key="4">
    <source>
        <dbReference type="ARBA" id="ARBA00022980"/>
    </source>
</evidence>
<evidence type="ECO:0000256" key="2">
    <source>
        <dbReference type="ARBA" id="ARBA00022730"/>
    </source>
</evidence>
<evidence type="ECO:0000256" key="6">
    <source>
        <dbReference type="ARBA" id="ARBA00035292"/>
    </source>
</evidence>
<dbReference type="GO" id="GO:1990904">
    <property type="term" value="C:ribonucleoprotein complex"/>
    <property type="evidence" value="ECO:0007669"/>
    <property type="project" value="UniProtKB-KW"/>
</dbReference>
<dbReference type="Pfam" id="PF03948">
    <property type="entry name" value="Ribosomal_L9_C"/>
    <property type="match status" value="1"/>
</dbReference>
<comment type="function">
    <text evidence="7">Binds to the 23S rRNA.</text>
</comment>
<dbReference type="Pfam" id="PF01281">
    <property type="entry name" value="Ribosomal_L9_N"/>
    <property type="match status" value="1"/>
</dbReference>
<dbReference type="InterPro" id="IPR036791">
    <property type="entry name" value="Ribosomal_bL9_C_sf"/>
</dbReference>
<proteinExistence type="inferred from homology"/>
<organism evidence="10 11">
    <name type="scientific">Candidatus Jorgensenbacteria bacterium GW2011_GWB1_50_10</name>
    <dbReference type="NCBI Taxonomy" id="1618665"/>
    <lineage>
        <taxon>Bacteria</taxon>
        <taxon>Candidatus Joergenseniibacteriota</taxon>
    </lineage>
</organism>
<evidence type="ECO:0000256" key="1">
    <source>
        <dbReference type="ARBA" id="ARBA00010605"/>
    </source>
</evidence>
<evidence type="ECO:0000313" key="10">
    <source>
        <dbReference type="EMBL" id="KKW14797.1"/>
    </source>
</evidence>
<evidence type="ECO:0000259" key="8">
    <source>
        <dbReference type="Pfam" id="PF01281"/>
    </source>
</evidence>
<feature type="domain" description="Large ribosomal subunit protein bL9 C-terminal" evidence="9">
    <location>
        <begin position="64"/>
        <end position="143"/>
    </location>
</feature>
<protein>
    <recommendedName>
        <fullName evidence="6 7">Large ribosomal subunit protein bL9</fullName>
    </recommendedName>
</protein>
<dbReference type="AlphaFoldDB" id="A0A0G1YII6"/>
<dbReference type="PATRIC" id="fig|1618665.3.peg.537"/>
<dbReference type="InterPro" id="IPR020069">
    <property type="entry name" value="Ribosomal_bL9_C"/>
</dbReference>
<reference evidence="10 11" key="1">
    <citation type="journal article" date="2015" name="Nature">
        <title>rRNA introns, odd ribosomes, and small enigmatic genomes across a large radiation of phyla.</title>
        <authorList>
            <person name="Brown C.T."/>
            <person name="Hug L.A."/>
            <person name="Thomas B.C."/>
            <person name="Sharon I."/>
            <person name="Castelle C.J."/>
            <person name="Singh A."/>
            <person name="Wilkins M.J."/>
            <person name="Williams K.H."/>
            <person name="Banfield J.F."/>
        </authorList>
    </citation>
    <scope>NUCLEOTIDE SEQUENCE [LARGE SCALE GENOMIC DNA]</scope>
</reference>
<keyword evidence="2 7" id="KW-0699">rRNA-binding</keyword>
<dbReference type="SUPFAM" id="SSF55653">
    <property type="entry name" value="Ribosomal protein L9 C-domain"/>
    <property type="match status" value="1"/>
</dbReference>
<dbReference type="InterPro" id="IPR000244">
    <property type="entry name" value="Ribosomal_bL9"/>
</dbReference>
<dbReference type="InterPro" id="IPR020070">
    <property type="entry name" value="Ribosomal_bL9_N"/>
</dbReference>
<evidence type="ECO:0000256" key="3">
    <source>
        <dbReference type="ARBA" id="ARBA00022884"/>
    </source>
</evidence>
<dbReference type="NCBIfam" id="TIGR00158">
    <property type="entry name" value="L9"/>
    <property type="match status" value="1"/>
</dbReference>
<dbReference type="GO" id="GO:0003735">
    <property type="term" value="F:structural constituent of ribosome"/>
    <property type="evidence" value="ECO:0007669"/>
    <property type="project" value="InterPro"/>
</dbReference>
<dbReference type="Gene3D" id="3.40.5.10">
    <property type="entry name" value="Ribosomal protein L9, N-terminal domain"/>
    <property type="match status" value="1"/>
</dbReference>
<keyword evidence="5 7" id="KW-0687">Ribonucleoprotein</keyword>
<dbReference type="GO" id="GO:0006412">
    <property type="term" value="P:translation"/>
    <property type="evidence" value="ECO:0007669"/>
    <property type="project" value="UniProtKB-UniRule"/>
</dbReference>
<dbReference type="SUPFAM" id="SSF55658">
    <property type="entry name" value="L9 N-domain-like"/>
    <property type="match status" value="1"/>
</dbReference>
<accession>A0A0G1YII6</accession>
<feature type="domain" description="Ribosomal protein L9" evidence="8">
    <location>
        <begin position="1"/>
        <end position="46"/>
    </location>
</feature>
<dbReference type="GO" id="GO:0005840">
    <property type="term" value="C:ribosome"/>
    <property type="evidence" value="ECO:0007669"/>
    <property type="project" value="UniProtKB-KW"/>
</dbReference>